<keyword evidence="1" id="KW-0732">Signal</keyword>
<dbReference type="RefSeq" id="WP_344497571.1">
    <property type="nucleotide sequence ID" value="NZ_BAAAUD010000047.1"/>
</dbReference>
<dbReference type="SUPFAM" id="SSF69318">
    <property type="entry name" value="Integrin alpha N-terminal domain"/>
    <property type="match status" value="1"/>
</dbReference>
<evidence type="ECO:0000313" key="3">
    <source>
        <dbReference type="Proteomes" id="UP001500403"/>
    </source>
</evidence>
<accession>A0ABP6K2H8</accession>
<dbReference type="Pfam" id="PF01839">
    <property type="entry name" value="FG-GAP"/>
    <property type="match status" value="1"/>
</dbReference>
<keyword evidence="3" id="KW-1185">Reference proteome</keyword>
<dbReference type="Proteomes" id="UP001500403">
    <property type="component" value="Unassembled WGS sequence"/>
</dbReference>
<protein>
    <submittedName>
        <fullName evidence="2">Uncharacterized protein</fullName>
    </submittedName>
</protein>
<gene>
    <name evidence="2" type="ORF">GCM10010446_47520</name>
</gene>
<organism evidence="2 3">
    <name type="scientific">Streptomyces enissocaesilis</name>
    <dbReference type="NCBI Taxonomy" id="332589"/>
    <lineage>
        <taxon>Bacteria</taxon>
        <taxon>Bacillati</taxon>
        <taxon>Actinomycetota</taxon>
        <taxon>Actinomycetes</taxon>
        <taxon>Kitasatosporales</taxon>
        <taxon>Streptomycetaceae</taxon>
        <taxon>Streptomyces</taxon>
        <taxon>Streptomyces rochei group</taxon>
    </lineage>
</organism>
<proteinExistence type="predicted"/>
<reference evidence="3" key="1">
    <citation type="journal article" date="2019" name="Int. J. Syst. Evol. Microbiol.">
        <title>The Global Catalogue of Microorganisms (GCM) 10K type strain sequencing project: providing services to taxonomists for standard genome sequencing and annotation.</title>
        <authorList>
            <consortium name="The Broad Institute Genomics Platform"/>
            <consortium name="The Broad Institute Genome Sequencing Center for Infectious Disease"/>
            <person name="Wu L."/>
            <person name="Ma J."/>
        </authorList>
    </citation>
    <scope>NUCLEOTIDE SEQUENCE [LARGE SCALE GENOMIC DNA]</scope>
    <source>
        <strain evidence="3">JCM 9088</strain>
    </source>
</reference>
<evidence type="ECO:0000313" key="2">
    <source>
        <dbReference type="EMBL" id="GAA2956900.1"/>
    </source>
</evidence>
<sequence>MDTNRDGRAELVAGATGENADAGSVRALPGTTAGLTATASFTFGAGALGTVATGAALGSSSNR</sequence>
<comment type="caution">
    <text evidence="2">The sequence shown here is derived from an EMBL/GenBank/DDBJ whole genome shotgun (WGS) entry which is preliminary data.</text>
</comment>
<name>A0ABP6K2H8_9ACTN</name>
<dbReference type="InterPro" id="IPR013517">
    <property type="entry name" value="FG-GAP"/>
</dbReference>
<dbReference type="EMBL" id="BAAAUD010000047">
    <property type="protein sequence ID" value="GAA2956900.1"/>
    <property type="molecule type" value="Genomic_DNA"/>
</dbReference>
<evidence type="ECO:0000256" key="1">
    <source>
        <dbReference type="ARBA" id="ARBA00022729"/>
    </source>
</evidence>
<dbReference type="InterPro" id="IPR028994">
    <property type="entry name" value="Integrin_alpha_N"/>
</dbReference>